<protein>
    <submittedName>
        <fullName evidence="2">Uncharacterized protein</fullName>
    </submittedName>
</protein>
<keyword evidence="1" id="KW-0812">Transmembrane</keyword>
<evidence type="ECO:0000313" key="3">
    <source>
        <dbReference type="Proteomes" id="UP001595476"/>
    </source>
</evidence>
<dbReference type="RefSeq" id="WP_386723251.1">
    <property type="nucleotide sequence ID" value="NZ_JBHRSZ010000009.1"/>
</dbReference>
<feature type="transmembrane region" description="Helical" evidence="1">
    <location>
        <begin position="59"/>
        <end position="78"/>
    </location>
</feature>
<feature type="transmembrane region" description="Helical" evidence="1">
    <location>
        <begin position="32"/>
        <end position="53"/>
    </location>
</feature>
<name>A0ABV7HHJ2_9GAMM</name>
<comment type="caution">
    <text evidence="2">The sequence shown here is derived from an EMBL/GenBank/DDBJ whole genome shotgun (WGS) entry which is preliminary data.</text>
</comment>
<proteinExistence type="predicted"/>
<evidence type="ECO:0000313" key="2">
    <source>
        <dbReference type="EMBL" id="MFC3153330.1"/>
    </source>
</evidence>
<keyword evidence="3" id="KW-1185">Reference proteome</keyword>
<dbReference type="EMBL" id="JBHRSZ010000009">
    <property type="protein sequence ID" value="MFC3153330.1"/>
    <property type="molecule type" value="Genomic_DNA"/>
</dbReference>
<reference evidence="3" key="1">
    <citation type="journal article" date="2019" name="Int. J. Syst. Evol. Microbiol.">
        <title>The Global Catalogue of Microorganisms (GCM) 10K type strain sequencing project: providing services to taxonomists for standard genome sequencing and annotation.</title>
        <authorList>
            <consortium name="The Broad Institute Genomics Platform"/>
            <consortium name="The Broad Institute Genome Sequencing Center for Infectious Disease"/>
            <person name="Wu L."/>
            <person name="Ma J."/>
        </authorList>
    </citation>
    <scope>NUCLEOTIDE SEQUENCE [LARGE SCALE GENOMIC DNA]</scope>
    <source>
        <strain evidence="3">KCTC 52438</strain>
    </source>
</reference>
<keyword evidence="1" id="KW-0472">Membrane</keyword>
<dbReference type="Proteomes" id="UP001595476">
    <property type="component" value="Unassembled WGS sequence"/>
</dbReference>
<accession>A0ABV7HHJ2</accession>
<evidence type="ECO:0000256" key="1">
    <source>
        <dbReference type="SAM" id="Phobius"/>
    </source>
</evidence>
<sequence>MSFEDPEQFELTTLEELLKYINQPESYNAGKWCAVFGVLGVFLLVAVYLLHMGSGLSSYWLYFLCVLGGISLGGSAIINRLSNQSKLLVQYFDKEAINKRITELKM</sequence>
<organism evidence="2 3">
    <name type="scientific">Litoribrevibacter euphylliae</name>
    <dbReference type="NCBI Taxonomy" id="1834034"/>
    <lineage>
        <taxon>Bacteria</taxon>
        <taxon>Pseudomonadati</taxon>
        <taxon>Pseudomonadota</taxon>
        <taxon>Gammaproteobacteria</taxon>
        <taxon>Oceanospirillales</taxon>
        <taxon>Oceanospirillaceae</taxon>
        <taxon>Litoribrevibacter</taxon>
    </lineage>
</organism>
<keyword evidence="1" id="KW-1133">Transmembrane helix</keyword>
<gene>
    <name evidence="2" type="ORF">ACFOEK_19980</name>
</gene>